<dbReference type="WBParaSite" id="jg6798">
    <property type="protein sequence ID" value="jg6798"/>
    <property type="gene ID" value="jg6798"/>
</dbReference>
<dbReference type="Proteomes" id="UP000887574">
    <property type="component" value="Unplaced"/>
</dbReference>
<protein>
    <submittedName>
        <fullName evidence="2">Transposase</fullName>
    </submittedName>
</protein>
<sequence length="75" mass="8345">MTSSKSRRDFFSITKQVPALLSVTTHTLNKSFDRLDNVLVTYDGARARCARTAGMLILIKANLNKLKLAPVHTAR</sequence>
<name>A0A915EHQ2_9BILA</name>
<dbReference type="AlphaFoldDB" id="A0A915EHQ2"/>
<organism evidence="1 2">
    <name type="scientific">Ditylenchus dipsaci</name>
    <dbReference type="NCBI Taxonomy" id="166011"/>
    <lineage>
        <taxon>Eukaryota</taxon>
        <taxon>Metazoa</taxon>
        <taxon>Ecdysozoa</taxon>
        <taxon>Nematoda</taxon>
        <taxon>Chromadorea</taxon>
        <taxon>Rhabditida</taxon>
        <taxon>Tylenchina</taxon>
        <taxon>Tylenchomorpha</taxon>
        <taxon>Sphaerularioidea</taxon>
        <taxon>Anguinidae</taxon>
        <taxon>Anguininae</taxon>
        <taxon>Ditylenchus</taxon>
    </lineage>
</organism>
<evidence type="ECO:0000313" key="2">
    <source>
        <dbReference type="WBParaSite" id="jg6798"/>
    </source>
</evidence>
<reference evidence="2" key="1">
    <citation type="submission" date="2022-11" db="UniProtKB">
        <authorList>
            <consortium name="WormBaseParasite"/>
        </authorList>
    </citation>
    <scope>IDENTIFICATION</scope>
</reference>
<keyword evidence="1" id="KW-1185">Reference proteome</keyword>
<accession>A0A915EHQ2</accession>
<evidence type="ECO:0000313" key="1">
    <source>
        <dbReference type="Proteomes" id="UP000887574"/>
    </source>
</evidence>
<proteinExistence type="predicted"/>